<reference evidence="2 3" key="1">
    <citation type="submission" date="2019-05" db="EMBL/GenBank/DDBJ databases">
        <title>Dyadobacter AR-3-8 sp. nov., isolated from arctic soil.</title>
        <authorList>
            <person name="Chaudhary D.K."/>
        </authorList>
    </citation>
    <scope>NUCLEOTIDE SEQUENCE [LARGE SCALE GENOMIC DNA]</scope>
    <source>
        <strain evidence="2 3">AR-3-8</strain>
    </source>
</reference>
<dbReference type="RefSeq" id="WP_137341000.1">
    <property type="nucleotide sequence ID" value="NZ_BSQH01000013.1"/>
</dbReference>
<keyword evidence="3" id="KW-1185">Reference proteome</keyword>
<comment type="caution">
    <text evidence="2">The sequence shown here is derived from an EMBL/GenBank/DDBJ whole genome shotgun (WGS) entry which is preliminary data.</text>
</comment>
<evidence type="ECO:0000313" key="2">
    <source>
        <dbReference type="EMBL" id="TKT91139.1"/>
    </source>
</evidence>
<evidence type="ECO:0000259" key="1">
    <source>
        <dbReference type="Pfam" id="PF21814"/>
    </source>
</evidence>
<dbReference type="Pfam" id="PF21814">
    <property type="entry name" value="DUF6883"/>
    <property type="match status" value="1"/>
</dbReference>
<gene>
    <name evidence="2" type="ORF">FDK13_15930</name>
</gene>
<protein>
    <recommendedName>
        <fullName evidence="1">DUF6883 domain-containing protein</fullName>
    </recommendedName>
</protein>
<organism evidence="2 3">
    <name type="scientific">Dyadobacter frigoris</name>
    <dbReference type="NCBI Taxonomy" id="2576211"/>
    <lineage>
        <taxon>Bacteria</taxon>
        <taxon>Pseudomonadati</taxon>
        <taxon>Bacteroidota</taxon>
        <taxon>Cytophagia</taxon>
        <taxon>Cytophagales</taxon>
        <taxon>Spirosomataceae</taxon>
        <taxon>Dyadobacter</taxon>
    </lineage>
</organism>
<dbReference type="EMBL" id="SZVO01000007">
    <property type="protein sequence ID" value="TKT91139.1"/>
    <property type="molecule type" value="Genomic_DNA"/>
</dbReference>
<feature type="domain" description="DUF6883" evidence="1">
    <location>
        <begin position="8"/>
        <end position="114"/>
    </location>
</feature>
<dbReference type="Proteomes" id="UP000304900">
    <property type="component" value="Unassembled WGS sequence"/>
</dbReference>
<evidence type="ECO:0000313" key="3">
    <source>
        <dbReference type="Proteomes" id="UP000304900"/>
    </source>
</evidence>
<proteinExistence type="predicted"/>
<dbReference type="AlphaFoldDB" id="A0A4U6D1N5"/>
<name>A0A4U6D1N5_9BACT</name>
<accession>A0A4U6D1N5</accession>
<dbReference type="OrthoDB" id="33315at2"/>
<sequence length="114" mass="13162">MSGSKMYLPHYNNIYISSNKLKDYLLNLDHETGGSKAIYFRKIGFSEINIQEFSRQLMLIPQLNEISKVVQNHFGTKFIIEGNLDVTGKTYPITTVWFIENQSEIPKLVTAYPK</sequence>
<dbReference type="InterPro" id="IPR049250">
    <property type="entry name" value="DUF6883"/>
</dbReference>